<evidence type="ECO:0000313" key="2">
    <source>
        <dbReference type="EMBL" id="PZR36068.1"/>
    </source>
</evidence>
<dbReference type="AlphaFoldDB" id="A0A2W5WPS1"/>
<name>A0A2W5WPS1_9CAUL</name>
<gene>
    <name evidence="2" type="ORF">DI526_04680</name>
</gene>
<evidence type="ECO:0000256" key="1">
    <source>
        <dbReference type="SAM" id="Coils"/>
    </source>
</evidence>
<comment type="caution">
    <text evidence="2">The sequence shown here is derived from an EMBL/GenBank/DDBJ whole genome shotgun (WGS) entry which is preliminary data.</text>
</comment>
<protein>
    <submittedName>
        <fullName evidence="2">Uncharacterized protein</fullName>
    </submittedName>
</protein>
<sequence length="160" mass="18500">MQKPKTLDDFQREASMECASLSRFEIIELLAKERQRLDRAEAHIENQYALIQDYRDAASSSMAETMPRFETYSTAHEPTLETALGVRWAVPEVRTLFKDWAFLRRPENIDALIADTARRWGYVLARSLIRVAMPNSERGFSLTLGAEERGPLQDNMEFTR</sequence>
<proteinExistence type="predicted"/>
<reference evidence="2 3" key="1">
    <citation type="submission" date="2017-08" db="EMBL/GenBank/DDBJ databases">
        <title>Infants hospitalized years apart are colonized by the same room-sourced microbial strains.</title>
        <authorList>
            <person name="Brooks B."/>
            <person name="Olm M.R."/>
            <person name="Firek B.A."/>
            <person name="Baker R."/>
            <person name="Thomas B.C."/>
            <person name="Morowitz M.J."/>
            <person name="Banfield J.F."/>
        </authorList>
    </citation>
    <scope>NUCLEOTIDE SEQUENCE [LARGE SCALE GENOMIC DNA]</scope>
    <source>
        <strain evidence="2">S2_003_000_R2_4</strain>
    </source>
</reference>
<organism evidence="2 3">
    <name type="scientific">Caulobacter segnis</name>
    <dbReference type="NCBI Taxonomy" id="88688"/>
    <lineage>
        <taxon>Bacteria</taxon>
        <taxon>Pseudomonadati</taxon>
        <taxon>Pseudomonadota</taxon>
        <taxon>Alphaproteobacteria</taxon>
        <taxon>Caulobacterales</taxon>
        <taxon>Caulobacteraceae</taxon>
        <taxon>Caulobacter</taxon>
    </lineage>
</organism>
<dbReference type="Proteomes" id="UP000249393">
    <property type="component" value="Unassembled WGS sequence"/>
</dbReference>
<accession>A0A2W5WPS1</accession>
<evidence type="ECO:0000313" key="3">
    <source>
        <dbReference type="Proteomes" id="UP000249393"/>
    </source>
</evidence>
<keyword evidence="1" id="KW-0175">Coiled coil</keyword>
<dbReference type="EMBL" id="QFQZ01000009">
    <property type="protein sequence ID" value="PZR36068.1"/>
    <property type="molecule type" value="Genomic_DNA"/>
</dbReference>
<feature type="coiled-coil region" evidence="1">
    <location>
        <begin position="27"/>
        <end position="57"/>
    </location>
</feature>
<dbReference type="RefSeq" id="WP_304274714.1">
    <property type="nucleotide sequence ID" value="NZ_QFQZ01000009.1"/>
</dbReference>